<evidence type="ECO:0000256" key="1">
    <source>
        <dbReference type="SAM" id="MobiDB-lite"/>
    </source>
</evidence>
<dbReference type="Proteomes" id="UP001595921">
    <property type="component" value="Unassembled WGS sequence"/>
</dbReference>
<keyword evidence="4" id="KW-1185">Reference proteome</keyword>
<dbReference type="AlphaFoldDB" id="A0ABD5PEC3"/>
<dbReference type="RefSeq" id="WP_267622889.1">
    <property type="nucleotide sequence ID" value="NZ_JAODIW010000006.1"/>
</dbReference>
<accession>A0ABD5PEC3</accession>
<comment type="caution">
    <text evidence="3">The sequence shown here is derived from an EMBL/GenBank/DDBJ whole genome shotgun (WGS) entry which is preliminary data.</text>
</comment>
<organism evidence="3 4">
    <name type="scientific">Halobium salinum</name>
    <dbReference type="NCBI Taxonomy" id="1364940"/>
    <lineage>
        <taxon>Archaea</taxon>
        <taxon>Methanobacteriati</taxon>
        <taxon>Methanobacteriota</taxon>
        <taxon>Stenosarchaea group</taxon>
        <taxon>Halobacteria</taxon>
        <taxon>Halobacteriales</taxon>
        <taxon>Haloferacaceae</taxon>
        <taxon>Halobium</taxon>
    </lineage>
</organism>
<proteinExistence type="predicted"/>
<evidence type="ECO:0000313" key="4">
    <source>
        <dbReference type="Proteomes" id="UP001595921"/>
    </source>
</evidence>
<name>A0ABD5PEC3_9EURY</name>
<gene>
    <name evidence="3" type="ORF">ACFO0N_14895</name>
</gene>
<evidence type="ECO:0000259" key="2">
    <source>
        <dbReference type="Pfam" id="PF24035"/>
    </source>
</evidence>
<sequence>MATEGVSKRMVRRALEAPRRRLVLDYLTGCEEPVSVEELAVGVVVEETGASPERVTPEQCGPVRISLERSHLPALHGLGFVDWDSRAGTVQSTTRADDGEADGEVGESEWPPALANDD</sequence>
<dbReference type="Pfam" id="PF24035">
    <property type="entry name" value="DUF7344"/>
    <property type="match status" value="1"/>
</dbReference>
<dbReference type="InterPro" id="IPR055768">
    <property type="entry name" value="DUF7344"/>
</dbReference>
<reference evidence="3 4" key="1">
    <citation type="journal article" date="2019" name="Int. J. Syst. Evol. Microbiol.">
        <title>The Global Catalogue of Microorganisms (GCM) 10K type strain sequencing project: providing services to taxonomists for standard genome sequencing and annotation.</title>
        <authorList>
            <consortium name="The Broad Institute Genomics Platform"/>
            <consortium name="The Broad Institute Genome Sequencing Center for Infectious Disease"/>
            <person name="Wu L."/>
            <person name="Ma J."/>
        </authorList>
    </citation>
    <scope>NUCLEOTIDE SEQUENCE [LARGE SCALE GENOMIC DNA]</scope>
    <source>
        <strain evidence="3 4">CGMCC 1.12553</strain>
    </source>
</reference>
<dbReference type="EMBL" id="JBHSDS010000008">
    <property type="protein sequence ID" value="MFC4359231.1"/>
    <property type="molecule type" value="Genomic_DNA"/>
</dbReference>
<protein>
    <recommendedName>
        <fullName evidence="2">DUF7344 domain-containing protein</fullName>
    </recommendedName>
</protein>
<evidence type="ECO:0000313" key="3">
    <source>
        <dbReference type="EMBL" id="MFC4359231.1"/>
    </source>
</evidence>
<feature type="domain" description="DUF7344" evidence="2">
    <location>
        <begin position="14"/>
        <end position="91"/>
    </location>
</feature>
<feature type="region of interest" description="Disordered" evidence="1">
    <location>
        <begin position="86"/>
        <end position="118"/>
    </location>
</feature>